<feature type="transmembrane region" description="Helical" evidence="2">
    <location>
        <begin position="105"/>
        <end position="129"/>
    </location>
</feature>
<keyword evidence="2" id="KW-0472">Membrane</keyword>
<sequence length="418" mass="46391">MDILMPFFDWVLSATTRASLLTVAVFLAQSILRHYVSARWNYALWLPVLIVLLMPISLESSWSVTSITHMAPAPQQELSITEPSKAASVPLSFDAASETPVPVPWRQIICLAWLGGAIGIMSFSIVAFTQTLWRFRRTRLPVSDILQCELAGLAPQMGLHHVPRVWVASAIRSPAVIGLLRPTLLLPSHFEQMLQPHEARLVLKHELMHIKRGDLWVNALLCLLLSMHWFNPLLWLAFFKARFDREAACDTQVLDGANQTQRVTYGHTLLKVETAFSQQGLSLGFVGIFQRGAALRARIQSIANQPRAHPIMKIATSVSIVLLTFIGITKGASPDPKAPQIHIVSKFIELHSRGDAPVLVLPEPLHEGNIKPGFVGTFPDSQIQTLIRELSQRKGVDLLSAPTVTTKSGRKSQSRDHP</sequence>
<keyword evidence="5" id="KW-1185">Reference proteome</keyword>
<organism evidence="4 5">
    <name type="scientific">Prosthecobacter fusiformis</name>
    <dbReference type="NCBI Taxonomy" id="48464"/>
    <lineage>
        <taxon>Bacteria</taxon>
        <taxon>Pseudomonadati</taxon>
        <taxon>Verrucomicrobiota</taxon>
        <taxon>Verrucomicrobiia</taxon>
        <taxon>Verrucomicrobiales</taxon>
        <taxon>Verrucomicrobiaceae</taxon>
        <taxon>Prosthecobacter</taxon>
    </lineage>
</organism>
<gene>
    <name evidence="4" type="ORF">EI77_03218</name>
</gene>
<dbReference type="CDD" id="cd07341">
    <property type="entry name" value="M56_BlaR1_MecR1_like"/>
    <property type="match status" value="1"/>
</dbReference>
<dbReference type="Proteomes" id="UP000295662">
    <property type="component" value="Unassembled WGS sequence"/>
</dbReference>
<keyword evidence="2" id="KW-1133">Transmembrane helix</keyword>
<proteinExistence type="predicted"/>
<protein>
    <submittedName>
        <fullName evidence="4">Bla regulator protein BlaR1</fullName>
    </submittedName>
</protein>
<feature type="domain" description="Peptidase M56" evidence="3">
    <location>
        <begin position="11"/>
        <end position="302"/>
    </location>
</feature>
<dbReference type="Pfam" id="PF05569">
    <property type="entry name" value="Peptidase_M56"/>
    <property type="match status" value="1"/>
</dbReference>
<evidence type="ECO:0000259" key="3">
    <source>
        <dbReference type="Pfam" id="PF05569"/>
    </source>
</evidence>
<evidence type="ECO:0000256" key="2">
    <source>
        <dbReference type="SAM" id="Phobius"/>
    </source>
</evidence>
<keyword evidence="2" id="KW-0812">Transmembrane</keyword>
<dbReference type="PANTHER" id="PTHR34978">
    <property type="entry name" value="POSSIBLE SENSOR-TRANSDUCER PROTEIN BLAR"/>
    <property type="match status" value="1"/>
</dbReference>
<evidence type="ECO:0000313" key="4">
    <source>
        <dbReference type="EMBL" id="TDU68101.1"/>
    </source>
</evidence>
<feature type="transmembrane region" description="Helical" evidence="2">
    <location>
        <begin position="6"/>
        <end position="28"/>
    </location>
</feature>
<dbReference type="AlphaFoldDB" id="A0A4R7RRB8"/>
<dbReference type="InterPro" id="IPR008756">
    <property type="entry name" value="Peptidase_M56"/>
</dbReference>
<reference evidence="4 5" key="1">
    <citation type="submission" date="2019-03" db="EMBL/GenBank/DDBJ databases">
        <title>Genomic Encyclopedia of Archaeal and Bacterial Type Strains, Phase II (KMG-II): from individual species to whole genera.</title>
        <authorList>
            <person name="Goeker M."/>
        </authorList>
    </citation>
    <scope>NUCLEOTIDE SEQUENCE [LARGE SCALE GENOMIC DNA]</scope>
    <source>
        <strain evidence="4 5">ATCC 25309</strain>
    </source>
</reference>
<dbReference type="InterPro" id="IPR052173">
    <property type="entry name" value="Beta-lactam_resp_regulator"/>
</dbReference>
<dbReference type="OrthoDB" id="176307at2"/>
<evidence type="ECO:0000313" key="5">
    <source>
        <dbReference type="Proteomes" id="UP000295662"/>
    </source>
</evidence>
<comment type="caution">
    <text evidence="4">The sequence shown here is derived from an EMBL/GenBank/DDBJ whole genome shotgun (WGS) entry which is preliminary data.</text>
</comment>
<dbReference type="EMBL" id="SOCA01000006">
    <property type="protein sequence ID" value="TDU68101.1"/>
    <property type="molecule type" value="Genomic_DNA"/>
</dbReference>
<name>A0A4R7RRB8_9BACT</name>
<evidence type="ECO:0000256" key="1">
    <source>
        <dbReference type="SAM" id="MobiDB-lite"/>
    </source>
</evidence>
<dbReference type="PANTHER" id="PTHR34978:SF3">
    <property type="entry name" value="SLR0241 PROTEIN"/>
    <property type="match status" value="1"/>
</dbReference>
<feature type="transmembrane region" description="Helical" evidence="2">
    <location>
        <begin position="215"/>
        <end position="238"/>
    </location>
</feature>
<feature type="region of interest" description="Disordered" evidence="1">
    <location>
        <begin position="398"/>
        <end position="418"/>
    </location>
</feature>
<accession>A0A4R7RRB8</accession>
<feature type="transmembrane region" description="Helical" evidence="2">
    <location>
        <begin position="40"/>
        <end position="58"/>
    </location>
</feature>